<gene>
    <name evidence="1" type="ORF">KJB30_11450</name>
</gene>
<comment type="caution">
    <text evidence="1">The sequence shown here is derived from an EMBL/GenBank/DDBJ whole genome shotgun (WGS) entry which is preliminary data.</text>
</comment>
<accession>A0ABS5U9R9</accession>
<proteinExistence type="predicted"/>
<dbReference type="Proteomes" id="UP000784128">
    <property type="component" value="Unassembled WGS sequence"/>
</dbReference>
<reference evidence="1 2" key="1">
    <citation type="submission" date="2021-05" db="EMBL/GenBank/DDBJ databases">
        <title>The draft genome of Geobacter chapellei DSM 13688.</title>
        <authorList>
            <person name="Xu Z."/>
            <person name="Masuda Y."/>
            <person name="Itoh H."/>
            <person name="Senoo K."/>
        </authorList>
    </citation>
    <scope>NUCLEOTIDE SEQUENCE [LARGE SCALE GENOMIC DNA]</scope>
    <source>
        <strain evidence="1 2">DSM 13688</strain>
    </source>
</reference>
<evidence type="ECO:0000313" key="2">
    <source>
        <dbReference type="Proteomes" id="UP000784128"/>
    </source>
</evidence>
<dbReference type="InterPro" id="IPR005152">
    <property type="entry name" value="Lipase_secreted"/>
</dbReference>
<evidence type="ECO:0000313" key="1">
    <source>
        <dbReference type="EMBL" id="MBT1072405.1"/>
    </source>
</evidence>
<dbReference type="EMBL" id="JAHDYS010000010">
    <property type="protein sequence ID" value="MBT1072405.1"/>
    <property type="molecule type" value="Genomic_DNA"/>
</dbReference>
<name>A0ABS5U9R9_9BACT</name>
<dbReference type="Pfam" id="PF03583">
    <property type="entry name" value="LIP"/>
    <property type="match status" value="1"/>
</dbReference>
<dbReference type="Gene3D" id="3.40.50.1820">
    <property type="entry name" value="alpha/beta hydrolase"/>
    <property type="match status" value="1"/>
</dbReference>
<sequence length="463" mass="49870">MLQTSNVVRILGTAVVSATLFMSGCGSKSLLQEAKQVRIDALTLYSDITSSTQQTASSTLGGWEWSGVNGFASSFGPLLTNAAYNVEMRKVTYQSTGADGQLHSMTGLLMLPASILPASLGGTTPAVPILMYQHGTEMYRPYSPSQYLLHRDRAADYPEVMVATAIAATGYAVAMADYQGMGDNTDPQPYVHGASLAKQVIDMLRASRDIIGTGTTPCSWNNQLFLMGYSAGGYVTMATTRELQLNHAAEFTVTASAPLSGPHDLSGVMRGVMLSDTASKAPYFLPFILTSYQYAYGGTTPFFSADFAMKPSFNTTIPPLFAGVSQANTISEAMGMIFNPVNLIVPKSILAQQFIDQLISDTSTVVTLLRENDSYRNWAPTMPMRMSHHRSDELVPYGNSQVAFNSFSTAGAKNHTPGGPGVELIEETVSLNISPVDPVKTVHYGAAFPELSNGWQWLNSFKK</sequence>
<protein>
    <recommendedName>
        <fullName evidence="3">Secretory lipase</fullName>
    </recommendedName>
</protein>
<evidence type="ECO:0008006" key="3">
    <source>
        <dbReference type="Google" id="ProtNLM"/>
    </source>
</evidence>
<dbReference type="SUPFAM" id="SSF53474">
    <property type="entry name" value="alpha/beta-Hydrolases"/>
    <property type="match status" value="1"/>
</dbReference>
<dbReference type="RefSeq" id="WP_214299325.1">
    <property type="nucleotide sequence ID" value="NZ_JAHDYS010000010.1"/>
</dbReference>
<dbReference type="Gene3D" id="1.10.260.160">
    <property type="match status" value="1"/>
</dbReference>
<keyword evidence="2" id="KW-1185">Reference proteome</keyword>
<organism evidence="1 2">
    <name type="scientific">Pelotalea chapellei</name>
    <dbReference type="NCBI Taxonomy" id="44671"/>
    <lineage>
        <taxon>Bacteria</taxon>
        <taxon>Pseudomonadati</taxon>
        <taxon>Thermodesulfobacteriota</taxon>
        <taxon>Desulfuromonadia</taxon>
        <taxon>Geobacterales</taxon>
        <taxon>Geobacteraceae</taxon>
        <taxon>Pelotalea</taxon>
    </lineage>
</organism>
<dbReference type="PANTHER" id="PTHR34853">
    <property type="match status" value="1"/>
</dbReference>
<dbReference type="PANTHER" id="PTHR34853:SF1">
    <property type="entry name" value="LIPASE 5"/>
    <property type="match status" value="1"/>
</dbReference>
<dbReference type="InterPro" id="IPR029058">
    <property type="entry name" value="AB_hydrolase_fold"/>
</dbReference>